<evidence type="ECO:0000313" key="9">
    <source>
        <dbReference type="Proteomes" id="UP000075635"/>
    </source>
</evidence>
<dbReference type="InterPro" id="IPR020610">
    <property type="entry name" value="Thiolase_AS"/>
</dbReference>
<dbReference type="Pfam" id="PF02803">
    <property type="entry name" value="Thiolase_C"/>
    <property type="match status" value="1"/>
</dbReference>
<dbReference type="PIRSF" id="PIRSF000429">
    <property type="entry name" value="Ac-CoA_Ac_transf"/>
    <property type="match status" value="1"/>
</dbReference>
<keyword evidence="2 5" id="KW-0808">Transferase</keyword>
<evidence type="ECO:0000259" key="7">
    <source>
        <dbReference type="Pfam" id="PF02803"/>
    </source>
</evidence>
<dbReference type="Gene3D" id="3.40.47.10">
    <property type="match status" value="2"/>
</dbReference>
<name>A0A150R470_SORCE</name>
<comment type="caution">
    <text evidence="8">The sequence shown here is derived from an EMBL/GenBank/DDBJ whole genome shotgun (WGS) entry which is preliminary data.</text>
</comment>
<gene>
    <name evidence="8" type="ORF">BE17_19465</name>
</gene>
<evidence type="ECO:0000313" key="8">
    <source>
        <dbReference type="EMBL" id="KYF75032.1"/>
    </source>
</evidence>
<evidence type="ECO:0000259" key="6">
    <source>
        <dbReference type="Pfam" id="PF00108"/>
    </source>
</evidence>
<dbReference type="GO" id="GO:0003988">
    <property type="term" value="F:acetyl-CoA C-acyltransferase activity"/>
    <property type="evidence" value="ECO:0007669"/>
    <property type="project" value="UniProtKB-ARBA"/>
</dbReference>
<dbReference type="InterPro" id="IPR020617">
    <property type="entry name" value="Thiolase_C"/>
</dbReference>
<dbReference type="PROSITE" id="PS00099">
    <property type="entry name" value="THIOLASE_3"/>
    <property type="match status" value="1"/>
</dbReference>
<reference evidence="8 9" key="1">
    <citation type="submission" date="2014-02" db="EMBL/GenBank/DDBJ databases">
        <title>The small core and large imbalanced accessory genome model reveals a collaborative survival strategy of Sorangium cellulosum strains in nature.</title>
        <authorList>
            <person name="Han K."/>
            <person name="Peng R."/>
            <person name="Blom J."/>
            <person name="Li Y.-Z."/>
        </authorList>
    </citation>
    <scope>NUCLEOTIDE SEQUENCE [LARGE SCALE GENOMIC DNA]</scope>
    <source>
        <strain evidence="8 9">So0011-07</strain>
    </source>
</reference>
<evidence type="ECO:0000256" key="2">
    <source>
        <dbReference type="ARBA" id="ARBA00022679"/>
    </source>
</evidence>
<dbReference type="EMBL" id="JEMB01003166">
    <property type="protein sequence ID" value="KYF75032.1"/>
    <property type="molecule type" value="Genomic_DNA"/>
</dbReference>
<dbReference type="NCBIfam" id="NF006090">
    <property type="entry name" value="PRK08242.1"/>
    <property type="match status" value="1"/>
</dbReference>
<feature type="active site" description="Proton acceptor" evidence="4">
    <location>
        <position position="366"/>
    </location>
</feature>
<dbReference type="AlphaFoldDB" id="A0A150R470"/>
<accession>A0A150R470</accession>
<dbReference type="Proteomes" id="UP000075635">
    <property type="component" value="Unassembled WGS sequence"/>
</dbReference>
<dbReference type="PANTHER" id="PTHR43365:SF1">
    <property type="entry name" value="ACETYL-COA C-ACYLTRANSFERASE"/>
    <property type="match status" value="1"/>
</dbReference>
<dbReference type="InterPro" id="IPR020616">
    <property type="entry name" value="Thiolase_N"/>
</dbReference>
<feature type="active site" description="Proton acceptor" evidence="4">
    <location>
        <position position="396"/>
    </location>
</feature>
<dbReference type="InterPro" id="IPR016039">
    <property type="entry name" value="Thiolase-like"/>
</dbReference>
<evidence type="ECO:0000256" key="4">
    <source>
        <dbReference type="PIRSR" id="PIRSR000429-1"/>
    </source>
</evidence>
<feature type="domain" description="Thiolase N-terminal" evidence="6">
    <location>
        <begin position="4"/>
        <end position="238"/>
    </location>
</feature>
<dbReference type="SUPFAM" id="SSF53901">
    <property type="entry name" value="Thiolase-like"/>
    <property type="match status" value="2"/>
</dbReference>
<dbReference type="NCBIfam" id="TIGR01930">
    <property type="entry name" value="AcCoA-C-Actrans"/>
    <property type="match status" value="1"/>
</dbReference>
<evidence type="ECO:0000256" key="3">
    <source>
        <dbReference type="ARBA" id="ARBA00023315"/>
    </source>
</evidence>
<evidence type="ECO:0000256" key="1">
    <source>
        <dbReference type="ARBA" id="ARBA00010982"/>
    </source>
</evidence>
<dbReference type="PROSITE" id="PS00737">
    <property type="entry name" value="THIOLASE_2"/>
    <property type="match status" value="1"/>
</dbReference>
<dbReference type="Pfam" id="PF00108">
    <property type="entry name" value="Thiolase_N"/>
    <property type="match status" value="1"/>
</dbReference>
<comment type="similarity">
    <text evidence="1 5">Belongs to the thiolase-like superfamily. Thiolase family.</text>
</comment>
<feature type="active site" description="Acyl-thioester intermediate" evidence="4">
    <location>
        <position position="92"/>
    </location>
</feature>
<keyword evidence="3 5" id="KW-0012">Acyltransferase</keyword>
<dbReference type="PANTHER" id="PTHR43365">
    <property type="entry name" value="BLR7806 PROTEIN"/>
    <property type="match status" value="1"/>
</dbReference>
<sequence length="410" mass="42572">MRDVFIVDAVRTPRGRGKAGKGALSGVHPQELLAQTLNRLAEKTGIRKEDVEDVVVGCVTQASEQGACIARTAILAADWPDVVTGVTVNRFCGSGAQAVNFAAMGVMSGQQELAIGGGVESMSRVPMGSDGAPLDGNNLALRQKLAMVPQGISADLIATIEGFSREDVDRFALASQQKAERAAREGRFAKSLFTVVDLDGKPLLDRDEHPRAGATMEALAKLEPAFTGLGSTPMGPAGETVDELALVRYPQVKAIQHVHTAGNSSGIVDGAAVVLLASGDYVKAHGLKPRAKIRAAATVGAEPVIMLTAPAPASERALKKAGMQARDIDLWEINEAFAAVPLQTARKLDIDLDRVNVNGGAIALGHPLGATGACLIGTALDELERADKATALITLCIGGGMGVATIVERV</sequence>
<protein>
    <submittedName>
        <fullName evidence="8">Acetyl-CoA acetyltransferase</fullName>
    </submittedName>
</protein>
<feature type="domain" description="Thiolase C-terminal" evidence="7">
    <location>
        <begin position="287"/>
        <end position="409"/>
    </location>
</feature>
<dbReference type="InterPro" id="IPR002155">
    <property type="entry name" value="Thiolase"/>
</dbReference>
<dbReference type="InterPro" id="IPR020613">
    <property type="entry name" value="Thiolase_CS"/>
</dbReference>
<evidence type="ECO:0000256" key="5">
    <source>
        <dbReference type="RuleBase" id="RU003557"/>
    </source>
</evidence>
<proteinExistence type="inferred from homology"/>
<organism evidence="8 9">
    <name type="scientific">Sorangium cellulosum</name>
    <name type="common">Polyangium cellulosum</name>
    <dbReference type="NCBI Taxonomy" id="56"/>
    <lineage>
        <taxon>Bacteria</taxon>
        <taxon>Pseudomonadati</taxon>
        <taxon>Myxococcota</taxon>
        <taxon>Polyangia</taxon>
        <taxon>Polyangiales</taxon>
        <taxon>Polyangiaceae</taxon>
        <taxon>Sorangium</taxon>
    </lineage>
</organism>
<dbReference type="CDD" id="cd00751">
    <property type="entry name" value="thiolase"/>
    <property type="match status" value="1"/>
</dbReference>